<reference evidence="2" key="1">
    <citation type="submission" date="2017-02" db="UniProtKB">
        <authorList>
            <consortium name="WormBaseParasite"/>
        </authorList>
    </citation>
    <scope>IDENTIFICATION</scope>
</reference>
<name>A0A0N5AI06_9BILA</name>
<organism evidence="1 2">
    <name type="scientific">Syphacia muris</name>
    <dbReference type="NCBI Taxonomy" id="451379"/>
    <lineage>
        <taxon>Eukaryota</taxon>
        <taxon>Metazoa</taxon>
        <taxon>Ecdysozoa</taxon>
        <taxon>Nematoda</taxon>
        <taxon>Chromadorea</taxon>
        <taxon>Rhabditida</taxon>
        <taxon>Spirurina</taxon>
        <taxon>Oxyuridomorpha</taxon>
        <taxon>Oxyuroidea</taxon>
        <taxon>Oxyuridae</taxon>
        <taxon>Syphacia</taxon>
    </lineage>
</organism>
<keyword evidence="1" id="KW-1185">Reference proteome</keyword>
<dbReference type="AlphaFoldDB" id="A0A0N5AI06"/>
<protein>
    <submittedName>
        <fullName evidence="2">Uncharacterized protein</fullName>
    </submittedName>
</protein>
<evidence type="ECO:0000313" key="1">
    <source>
        <dbReference type="Proteomes" id="UP000046393"/>
    </source>
</evidence>
<proteinExistence type="predicted"/>
<dbReference type="WBParaSite" id="SMUV_0000403001-mRNA-1">
    <property type="protein sequence ID" value="SMUV_0000403001-mRNA-1"/>
    <property type="gene ID" value="SMUV_0000403001"/>
</dbReference>
<dbReference type="Proteomes" id="UP000046393">
    <property type="component" value="Unplaced"/>
</dbReference>
<evidence type="ECO:0000313" key="2">
    <source>
        <dbReference type="WBParaSite" id="SMUV_0000403001-mRNA-1"/>
    </source>
</evidence>
<sequence length="136" mass="16085">MQLAGQNLKLYADEPNIYLSALYDDDDDDEEIDKSDENSGWNKQHIICINFIDLGDILFFNKNSTKLKKLIYQINVTEKNVAVELEGQEERSRRRRGEDQWWWPVWAAAELVRVCYELEIYSSSRMNERGKKAVEY</sequence>
<accession>A0A0N5AI06</accession>